<name>A0ABZ0IDX3_9GAMM</name>
<protein>
    <submittedName>
        <fullName evidence="6">Response regulator transcription factor</fullName>
    </submittedName>
</protein>
<organism evidence="6 7">
    <name type="scientific">Congregibacter brevis</name>
    <dbReference type="NCBI Taxonomy" id="3081201"/>
    <lineage>
        <taxon>Bacteria</taxon>
        <taxon>Pseudomonadati</taxon>
        <taxon>Pseudomonadota</taxon>
        <taxon>Gammaproteobacteria</taxon>
        <taxon>Cellvibrionales</taxon>
        <taxon>Halieaceae</taxon>
        <taxon>Congregibacter</taxon>
    </lineage>
</organism>
<dbReference type="PRINTS" id="PR00038">
    <property type="entry name" value="HTHLUXR"/>
</dbReference>
<evidence type="ECO:0000256" key="1">
    <source>
        <dbReference type="ARBA" id="ARBA00022553"/>
    </source>
</evidence>
<evidence type="ECO:0000256" key="2">
    <source>
        <dbReference type="ARBA" id="ARBA00023125"/>
    </source>
</evidence>
<dbReference type="PANTHER" id="PTHR45566:SF2">
    <property type="entry name" value="NARL SUBFAMILY"/>
    <property type="match status" value="1"/>
</dbReference>
<proteinExistence type="predicted"/>
<gene>
    <name evidence="6" type="ORF">R0137_01440</name>
</gene>
<dbReference type="SUPFAM" id="SSF46894">
    <property type="entry name" value="C-terminal effector domain of the bipartite response regulators"/>
    <property type="match status" value="1"/>
</dbReference>
<keyword evidence="1 3" id="KW-0597">Phosphoprotein</keyword>
<dbReference type="CDD" id="cd06170">
    <property type="entry name" value="LuxR_C_like"/>
    <property type="match status" value="1"/>
</dbReference>
<evidence type="ECO:0000313" key="6">
    <source>
        <dbReference type="EMBL" id="WOJ97251.1"/>
    </source>
</evidence>
<dbReference type="SUPFAM" id="SSF52172">
    <property type="entry name" value="CheY-like"/>
    <property type="match status" value="1"/>
</dbReference>
<dbReference type="Gene3D" id="3.40.50.2300">
    <property type="match status" value="1"/>
</dbReference>
<dbReference type="PROSITE" id="PS50110">
    <property type="entry name" value="RESPONSE_REGULATORY"/>
    <property type="match status" value="1"/>
</dbReference>
<evidence type="ECO:0000259" key="4">
    <source>
        <dbReference type="PROSITE" id="PS50043"/>
    </source>
</evidence>
<feature type="domain" description="Response regulatory" evidence="5">
    <location>
        <begin position="4"/>
        <end position="119"/>
    </location>
</feature>
<dbReference type="EMBL" id="CP136865">
    <property type="protein sequence ID" value="WOJ97251.1"/>
    <property type="molecule type" value="Genomic_DNA"/>
</dbReference>
<dbReference type="RefSeq" id="WP_407327989.1">
    <property type="nucleotide sequence ID" value="NZ_CP136865.1"/>
</dbReference>
<feature type="domain" description="HTH luxR-type" evidence="4">
    <location>
        <begin position="135"/>
        <end position="200"/>
    </location>
</feature>
<dbReference type="InterPro" id="IPR058245">
    <property type="entry name" value="NreC/VraR/RcsB-like_REC"/>
</dbReference>
<dbReference type="Pfam" id="PF00072">
    <property type="entry name" value="Response_reg"/>
    <property type="match status" value="1"/>
</dbReference>
<sequence>MSADFLVVDDHPLIVDSITQQLIANSMGEVVTAATLKDAEHQLSLHSPKALIVDLALSDGDGIDFYEQCSSTNSQLRGIVFSGLLSDVDIQRAYSAGFSGILTKASSVDLLMSAVRQVVDGDTFYSPDVAPIVDSLNGGDLFTSRMIEVLGMLNEGSSNQQIASNLDISEATVSFHVNQLKTRLGARTNRQIVSQARKLGISLDSN</sequence>
<dbReference type="Pfam" id="PF00196">
    <property type="entry name" value="GerE"/>
    <property type="match status" value="1"/>
</dbReference>
<evidence type="ECO:0000259" key="5">
    <source>
        <dbReference type="PROSITE" id="PS50110"/>
    </source>
</evidence>
<accession>A0ABZ0IDX3</accession>
<dbReference type="InterPro" id="IPR001789">
    <property type="entry name" value="Sig_transdc_resp-reg_receiver"/>
</dbReference>
<dbReference type="SMART" id="SM00448">
    <property type="entry name" value="REC"/>
    <property type="match status" value="1"/>
</dbReference>
<keyword evidence="7" id="KW-1185">Reference proteome</keyword>
<dbReference type="InterPro" id="IPR016032">
    <property type="entry name" value="Sig_transdc_resp-reg_C-effctor"/>
</dbReference>
<dbReference type="PANTHER" id="PTHR45566">
    <property type="entry name" value="HTH-TYPE TRANSCRIPTIONAL REGULATOR YHJB-RELATED"/>
    <property type="match status" value="1"/>
</dbReference>
<evidence type="ECO:0000313" key="7">
    <source>
        <dbReference type="Proteomes" id="UP001626549"/>
    </source>
</evidence>
<dbReference type="InterPro" id="IPR000792">
    <property type="entry name" value="Tscrpt_reg_LuxR_C"/>
</dbReference>
<dbReference type="Proteomes" id="UP001626549">
    <property type="component" value="Chromosome"/>
</dbReference>
<reference evidence="6 7" key="1">
    <citation type="submission" date="2023-10" db="EMBL/GenBank/DDBJ databases">
        <title>Two novel species belonging to the OM43/NOR5 clade.</title>
        <authorList>
            <person name="Park M."/>
        </authorList>
    </citation>
    <scope>NUCLEOTIDE SEQUENCE [LARGE SCALE GENOMIC DNA]</scope>
    <source>
        <strain evidence="6 7">IMCC45268</strain>
    </source>
</reference>
<feature type="modified residue" description="4-aspartylphosphate" evidence="3">
    <location>
        <position position="54"/>
    </location>
</feature>
<dbReference type="InterPro" id="IPR051015">
    <property type="entry name" value="EvgA-like"/>
</dbReference>
<dbReference type="InterPro" id="IPR011006">
    <property type="entry name" value="CheY-like_superfamily"/>
</dbReference>
<dbReference type="PROSITE" id="PS50043">
    <property type="entry name" value="HTH_LUXR_2"/>
    <property type="match status" value="1"/>
</dbReference>
<evidence type="ECO:0000256" key="3">
    <source>
        <dbReference type="PROSITE-ProRule" id="PRU00169"/>
    </source>
</evidence>
<dbReference type="CDD" id="cd17535">
    <property type="entry name" value="REC_NarL-like"/>
    <property type="match status" value="1"/>
</dbReference>
<dbReference type="SMART" id="SM00421">
    <property type="entry name" value="HTH_LUXR"/>
    <property type="match status" value="1"/>
</dbReference>
<keyword evidence="2" id="KW-0238">DNA-binding</keyword>